<sequence length="346" mass="38516">MKPYIFFTFCTLGLWSAQNADAHGRLMKPCQRGSLWRCYGRDRFKADYRDMGLFCGGKRTQWKRNEGKCGICGDAYDAQVKPHEAGGRYATRFITETYTQGQQIDVMVELTAPHRGKFFFKICKQTDESKEVTQECLNKTPLKVIDNGTYKDYYEVKATTWSKLPMKLQLPPDFTCDHCVFQWWYTAGNSWGQCPNKKYKLGCGPQETFVNCADIKILPSSGGVDTATQAPATVRPATAMPITQAPATNKPATARPATAQPATQAPITAKPIPGDNSWLTKSPSLPRTTPLPNTQTTTCNCTAPSVKNAICKVKTIYDDFLGPDFCAFLVKNGANLYHVNLFCDCN</sequence>
<evidence type="ECO:0000313" key="4">
    <source>
        <dbReference type="EnsemblMetazoa" id="G22297.1:cds"/>
    </source>
</evidence>
<accession>A0A8W8K3M9</accession>
<evidence type="ECO:0000313" key="5">
    <source>
        <dbReference type="Proteomes" id="UP000005408"/>
    </source>
</evidence>
<feature type="compositionally biased region" description="Polar residues" evidence="1">
    <location>
        <begin position="277"/>
        <end position="287"/>
    </location>
</feature>
<evidence type="ECO:0000256" key="1">
    <source>
        <dbReference type="SAM" id="MobiDB-lite"/>
    </source>
</evidence>
<protein>
    <recommendedName>
        <fullName evidence="3">Chitin-binding type-4 domain-containing protein</fullName>
    </recommendedName>
</protein>
<dbReference type="EnsemblMetazoa" id="G22297.1">
    <property type="protein sequence ID" value="G22297.1:cds"/>
    <property type="gene ID" value="G22297"/>
</dbReference>
<dbReference type="Pfam" id="PF03067">
    <property type="entry name" value="LPMO_10"/>
    <property type="match status" value="1"/>
</dbReference>
<dbReference type="AlphaFoldDB" id="A0A8W8K3M9"/>
<dbReference type="Proteomes" id="UP000005408">
    <property type="component" value="Unassembled WGS sequence"/>
</dbReference>
<evidence type="ECO:0000256" key="2">
    <source>
        <dbReference type="SAM" id="SignalP"/>
    </source>
</evidence>
<name>A0A8W8K3M9_MAGGI</name>
<keyword evidence="2" id="KW-0732">Signal</keyword>
<feature type="signal peptide" evidence="2">
    <location>
        <begin position="1"/>
        <end position="22"/>
    </location>
</feature>
<keyword evidence="5" id="KW-1185">Reference proteome</keyword>
<feature type="domain" description="Chitin-binding type-4" evidence="3">
    <location>
        <begin position="23"/>
        <end position="215"/>
    </location>
</feature>
<feature type="chain" id="PRO_5036467674" description="Chitin-binding type-4 domain-containing protein" evidence="2">
    <location>
        <begin position="23"/>
        <end position="346"/>
    </location>
</feature>
<dbReference type="InterPro" id="IPR004302">
    <property type="entry name" value="Cellulose/chitin-bd_N"/>
</dbReference>
<reference evidence="4" key="1">
    <citation type="submission" date="2022-08" db="UniProtKB">
        <authorList>
            <consortium name="EnsemblMetazoa"/>
        </authorList>
    </citation>
    <scope>IDENTIFICATION</scope>
    <source>
        <strain evidence="4">05x7-T-G4-1.051#20</strain>
    </source>
</reference>
<evidence type="ECO:0000259" key="3">
    <source>
        <dbReference type="Pfam" id="PF03067"/>
    </source>
</evidence>
<feature type="region of interest" description="Disordered" evidence="1">
    <location>
        <begin position="244"/>
        <end position="293"/>
    </location>
</feature>
<dbReference type="OMA" id="FITETYT"/>
<organism evidence="4 5">
    <name type="scientific">Magallana gigas</name>
    <name type="common">Pacific oyster</name>
    <name type="synonym">Crassostrea gigas</name>
    <dbReference type="NCBI Taxonomy" id="29159"/>
    <lineage>
        <taxon>Eukaryota</taxon>
        <taxon>Metazoa</taxon>
        <taxon>Spiralia</taxon>
        <taxon>Lophotrochozoa</taxon>
        <taxon>Mollusca</taxon>
        <taxon>Bivalvia</taxon>
        <taxon>Autobranchia</taxon>
        <taxon>Pteriomorphia</taxon>
        <taxon>Ostreida</taxon>
        <taxon>Ostreoidea</taxon>
        <taxon>Ostreidae</taxon>
        <taxon>Magallana</taxon>
    </lineage>
</organism>
<dbReference type="OrthoDB" id="6134802at2759"/>
<dbReference type="Gene3D" id="2.70.50.50">
    <property type="entry name" value="chitin-binding protein cbp21"/>
    <property type="match status" value="1"/>
</dbReference>
<feature type="compositionally biased region" description="Low complexity" evidence="1">
    <location>
        <begin position="250"/>
        <end position="273"/>
    </location>
</feature>
<proteinExistence type="predicted"/>